<dbReference type="RefSeq" id="WP_284486864.1">
    <property type="nucleotide sequence ID" value="NZ_JASNJE010000027.1"/>
</dbReference>
<proteinExistence type="predicted"/>
<name>A0ABT7FIH7_9RHOB</name>
<comment type="caution">
    <text evidence="1">The sequence shown here is derived from an EMBL/GenBank/DDBJ whole genome shotgun (WGS) entry which is preliminary data.</text>
</comment>
<reference evidence="1 2" key="1">
    <citation type="submission" date="2023-05" db="EMBL/GenBank/DDBJ databases">
        <title>Sedimentitalea sp. nov. JM2-8.</title>
        <authorList>
            <person name="Huang J."/>
        </authorList>
    </citation>
    <scope>NUCLEOTIDE SEQUENCE [LARGE SCALE GENOMIC DNA]</scope>
    <source>
        <strain evidence="1 2">JM2-8</strain>
    </source>
</reference>
<sequence length="71" mass="7529">MSATRFRAAQATFWTNLPILRQNLPLKPLDTEMGSGSATTNSSCGAISHAATAKTNPTAAKDLMRANICFS</sequence>
<keyword evidence="2" id="KW-1185">Reference proteome</keyword>
<organism evidence="1 2">
    <name type="scientific">Sedimentitalea xiamensis</name>
    <dbReference type="NCBI Taxonomy" id="3050037"/>
    <lineage>
        <taxon>Bacteria</taxon>
        <taxon>Pseudomonadati</taxon>
        <taxon>Pseudomonadota</taxon>
        <taxon>Alphaproteobacteria</taxon>
        <taxon>Rhodobacterales</taxon>
        <taxon>Paracoccaceae</taxon>
        <taxon>Sedimentitalea</taxon>
    </lineage>
</organism>
<evidence type="ECO:0000313" key="1">
    <source>
        <dbReference type="EMBL" id="MDK3074935.1"/>
    </source>
</evidence>
<dbReference type="EMBL" id="JASNJE010000027">
    <property type="protein sequence ID" value="MDK3074935.1"/>
    <property type="molecule type" value="Genomic_DNA"/>
</dbReference>
<accession>A0ABT7FIH7</accession>
<dbReference type="Proteomes" id="UP001227126">
    <property type="component" value="Unassembled WGS sequence"/>
</dbReference>
<protein>
    <submittedName>
        <fullName evidence="1">Uncharacterized protein</fullName>
    </submittedName>
</protein>
<gene>
    <name evidence="1" type="ORF">QO034_17740</name>
</gene>
<evidence type="ECO:0000313" key="2">
    <source>
        <dbReference type="Proteomes" id="UP001227126"/>
    </source>
</evidence>